<reference evidence="2" key="1">
    <citation type="submission" date="2020-02" db="EMBL/GenBank/DDBJ databases">
        <authorList>
            <person name="Meier V. D."/>
        </authorList>
    </citation>
    <scope>NUCLEOTIDE SEQUENCE</scope>
    <source>
        <strain evidence="2">AVDCRST_MAG51</strain>
    </source>
</reference>
<dbReference type="SUPFAM" id="SSF55729">
    <property type="entry name" value="Acyl-CoA N-acyltransferases (Nat)"/>
    <property type="match status" value="1"/>
</dbReference>
<dbReference type="AlphaFoldDB" id="A0A6J4NSD5"/>
<dbReference type="Gene3D" id="3.40.630.30">
    <property type="match status" value="1"/>
</dbReference>
<dbReference type="InterPro" id="IPR000182">
    <property type="entry name" value="GNAT_dom"/>
</dbReference>
<dbReference type="EMBL" id="CADCUX010000179">
    <property type="protein sequence ID" value="CAA9396959.1"/>
    <property type="molecule type" value="Genomic_DNA"/>
</dbReference>
<gene>
    <name evidence="2" type="ORF">AVDCRST_MAG51-691</name>
</gene>
<dbReference type="InterPro" id="IPR016181">
    <property type="entry name" value="Acyl_CoA_acyltransferase"/>
</dbReference>
<evidence type="ECO:0000259" key="1">
    <source>
        <dbReference type="PROSITE" id="PS51186"/>
    </source>
</evidence>
<dbReference type="PROSITE" id="PS51186">
    <property type="entry name" value="GNAT"/>
    <property type="match status" value="1"/>
</dbReference>
<feature type="domain" description="N-acetyltransferase" evidence="1">
    <location>
        <begin position="123"/>
        <end position="253"/>
    </location>
</feature>
<protein>
    <recommendedName>
        <fullName evidence="1">N-acetyltransferase domain-containing protein</fullName>
    </recommendedName>
</protein>
<proteinExistence type="predicted"/>
<organism evidence="2">
    <name type="scientific">uncultured Ramlibacter sp</name>
    <dbReference type="NCBI Taxonomy" id="260755"/>
    <lineage>
        <taxon>Bacteria</taxon>
        <taxon>Pseudomonadati</taxon>
        <taxon>Pseudomonadota</taxon>
        <taxon>Betaproteobacteria</taxon>
        <taxon>Burkholderiales</taxon>
        <taxon>Comamonadaceae</taxon>
        <taxon>Ramlibacter</taxon>
        <taxon>environmental samples</taxon>
    </lineage>
</organism>
<accession>A0A6J4NSD5</accession>
<sequence length="253" mass="26832">MQALPLPSGMTPDIASLEQATLAAVPPQAVEVLDGWLLGIDDGTVGRAHSAVPTRHEAVRHDLVEAIEARYAERGMTAVFRVPEAPAFDLLRQVLAGRGYRPTQPTLTMLGTVQGMASLAASAEVSLADTPGDAWGAVFLGEGFDPVDGASRLAILRRSRESAFAGATVAGRLAAVGSACFSHGWCGVHGMRTAPAWRGRGLAGSILAALGRAAQERGLERAFLQVERGNAAAQKLYRRAGLLTGWCYEYWRR</sequence>
<name>A0A6J4NSD5_9BURK</name>
<dbReference type="GO" id="GO:0016747">
    <property type="term" value="F:acyltransferase activity, transferring groups other than amino-acyl groups"/>
    <property type="evidence" value="ECO:0007669"/>
    <property type="project" value="InterPro"/>
</dbReference>
<dbReference type="Pfam" id="PF24553">
    <property type="entry name" value="Rv0428c_C"/>
    <property type="match status" value="1"/>
</dbReference>
<dbReference type="CDD" id="cd04301">
    <property type="entry name" value="NAT_SF"/>
    <property type="match status" value="1"/>
</dbReference>
<dbReference type="InterPro" id="IPR056935">
    <property type="entry name" value="Rv0428c-like_C"/>
</dbReference>
<evidence type="ECO:0000313" key="2">
    <source>
        <dbReference type="EMBL" id="CAA9396959.1"/>
    </source>
</evidence>